<protein>
    <submittedName>
        <fullName evidence="2">Uncharacterized protein</fullName>
    </submittedName>
</protein>
<reference evidence="2" key="2">
    <citation type="submission" date="2023-02" db="EMBL/GenBank/DDBJ databases">
        <authorList>
            <consortium name="DOE Joint Genome Institute"/>
            <person name="Mondo S.J."/>
            <person name="Chang Y."/>
            <person name="Wang Y."/>
            <person name="Ahrendt S."/>
            <person name="Andreopoulos W."/>
            <person name="Barry K."/>
            <person name="Beard J."/>
            <person name="Benny G.L."/>
            <person name="Blankenship S."/>
            <person name="Bonito G."/>
            <person name="Cuomo C."/>
            <person name="Desiro A."/>
            <person name="Gervers K.A."/>
            <person name="Hundley H."/>
            <person name="Kuo A."/>
            <person name="LaButti K."/>
            <person name="Lang B.F."/>
            <person name="Lipzen A."/>
            <person name="O'Donnell K."/>
            <person name="Pangilinan J."/>
            <person name="Reynolds N."/>
            <person name="Sandor L."/>
            <person name="Smith M.W."/>
            <person name="Tsang A."/>
            <person name="Grigoriev I.V."/>
            <person name="Stajich J.E."/>
            <person name="Spatafora J.W."/>
        </authorList>
    </citation>
    <scope>NUCLEOTIDE SEQUENCE</scope>
    <source>
        <strain evidence="2">RSA 2281</strain>
    </source>
</reference>
<keyword evidence="1" id="KW-0472">Membrane</keyword>
<accession>A0AAD5JUA3</accession>
<feature type="transmembrane region" description="Helical" evidence="1">
    <location>
        <begin position="7"/>
        <end position="30"/>
    </location>
</feature>
<keyword evidence="1" id="KW-1133">Transmembrane helix</keyword>
<dbReference type="Proteomes" id="UP001209540">
    <property type="component" value="Unassembled WGS sequence"/>
</dbReference>
<proteinExistence type="predicted"/>
<gene>
    <name evidence="2" type="ORF">BDA99DRAFT_540355</name>
</gene>
<feature type="transmembrane region" description="Helical" evidence="1">
    <location>
        <begin position="50"/>
        <end position="76"/>
    </location>
</feature>
<dbReference type="EMBL" id="JAIXMP010000024">
    <property type="protein sequence ID" value="KAI9254608.1"/>
    <property type="molecule type" value="Genomic_DNA"/>
</dbReference>
<dbReference type="AlphaFoldDB" id="A0AAD5JUA3"/>
<keyword evidence="1" id="KW-0812">Transmembrane</keyword>
<sequence>MQDNLFCSMGICVQCYVLVAPIAPIALNAMNTLVALNALNALVALNAMDALVAPIAPIALVALITRTTSSSLLLLLHKILYHIQRYVWISKSFVKLDNNCYWFFRGLNIATVNNHSQCYF</sequence>
<evidence type="ECO:0000313" key="3">
    <source>
        <dbReference type="Proteomes" id="UP001209540"/>
    </source>
</evidence>
<evidence type="ECO:0000256" key="1">
    <source>
        <dbReference type="SAM" id="Phobius"/>
    </source>
</evidence>
<organism evidence="2 3">
    <name type="scientific">Phascolomyces articulosus</name>
    <dbReference type="NCBI Taxonomy" id="60185"/>
    <lineage>
        <taxon>Eukaryota</taxon>
        <taxon>Fungi</taxon>
        <taxon>Fungi incertae sedis</taxon>
        <taxon>Mucoromycota</taxon>
        <taxon>Mucoromycotina</taxon>
        <taxon>Mucoromycetes</taxon>
        <taxon>Mucorales</taxon>
        <taxon>Lichtheimiaceae</taxon>
        <taxon>Phascolomyces</taxon>
    </lineage>
</organism>
<name>A0AAD5JUA3_9FUNG</name>
<keyword evidence="3" id="KW-1185">Reference proteome</keyword>
<comment type="caution">
    <text evidence="2">The sequence shown here is derived from an EMBL/GenBank/DDBJ whole genome shotgun (WGS) entry which is preliminary data.</text>
</comment>
<evidence type="ECO:0000313" key="2">
    <source>
        <dbReference type="EMBL" id="KAI9254608.1"/>
    </source>
</evidence>
<reference evidence="2" key="1">
    <citation type="journal article" date="2022" name="IScience">
        <title>Evolution of zygomycete secretomes and the origins of terrestrial fungal ecologies.</title>
        <authorList>
            <person name="Chang Y."/>
            <person name="Wang Y."/>
            <person name="Mondo S."/>
            <person name="Ahrendt S."/>
            <person name="Andreopoulos W."/>
            <person name="Barry K."/>
            <person name="Beard J."/>
            <person name="Benny G.L."/>
            <person name="Blankenship S."/>
            <person name="Bonito G."/>
            <person name="Cuomo C."/>
            <person name="Desiro A."/>
            <person name="Gervers K.A."/>
            <person name="Hundley H."/>
            <person name="Kuo A."/>
            <person name="LaButti K."/>
            <person name="Lang B.F."/>
            <person name="Lipzen A."/>
            <person name="O'Donnell K."/>
            <person name="Pangilinan J."/>
            <person name="Reynolds N."/>
            <person name="Sandor L."/>
            <person name="Smith M.E."/>
            <person name="Tsang A."/>
            <person name="Grigoriev I.V."/>
            <person name="Stajich J.E."/>
            <person name="Spatafora J.W."/>
        </authorList>
    </citation>
    <scope>NUCLEOTIDE SEQUENCE</scope>
    <source>
        <strain evidence="2">RSA 2281</strain>
    </source>
</reference>